<evidence type="ECO:0000313" key="2">
    <source>
        <dbReference type="EMBL" id="PHM45252.1"/>
    </source>
</evidence>
<sequence>MASRDCNVNSTRSKAQRRYKVGYISTRHADRSTGMTRYYSQPPQFAFEGQLATRS</sequence>
<dbReference type="Proteomes" id="UP000198919">
    <property type="component" value="Unassembled WGS sequence"/>
</dbReference>
<dbReference type="Proteomes" id="UP000224607">
    <property type="component" value="Unassembled WGS sequence"/>
</dbReference>
<feature type="region of interest" description="Disordered" evidence="1">
    <location>
        <begin position="1"/>
        <end position="26"/>
    </location>
</feature>
<dbReference type="AlphaFoldDB" id="A0A1I3LP83"/>
<proteinExistence type="predicted"/>
<gene>
    <name evidence="3" type="ORF">SAMN05421680_10419</name>
    <name evidence="2" type="ORF">Xmau_00902</name>
</gene>
<reference evidence="2 5" key="3">
    <citation type="journal article" date="2017" name="Nat. Microbiol.">
        <title>Natural product diversity associated with the nematode symbionts Photorhabdus and Xenorhabdus.</title>
        <authorList>
            <person name="Tobias N.J."/>
            <person name="Wolff H."/>
            <person name="Djahanschiri B."/>
            <person name="Grundmann F."/>
            <person name="Kronenwerth M."/>
            <person name="Shi Y.M."/>
            <person name="Simonyi S."/>
            <person name="Grun P."/>
            <person name="Shapiro-Ilan D."/>
            <person name="Pidot S.J."/>
            <person name="Stinear T.P."/>
            <person name="Ebersberger I."/>
            <person name="Bode H.B."/>
        </authorList>
    </citation>
    <scope>NUCLEOTIDE SEQUENCE [LARGE SCALE GENOMIC DNA]</scope>
    <source>
        <strain evidence="2 5">DSM 17908</strain>
    </source>
</reference>
<organism evidence="3 4">
    <name type="scientific">Xenorhabdus mauleonii</name>
    <dbReference type="NCBI Taxonomy" id="351675"/>
    <lineage>
        <taxon>Bacteria</taxon>
        <taxon>Pseudomonadati</taxon>
        <taxon>Pseudomonadota</taxon>
        <taxon>Gammaproteobacteria</taxon>
        <taxon>Enterobacterales</taxon>
        <taxon>Morganellaceae</taxon>
        <taxon>Xenorhabdus</taxon>
    </lineage>
</organism>
<dbReference type="EMBL" id="NITY01000002">
    <property type="protein sequence ID" value="PHM45252.1"/>
    <property type="molecule type" value="Genomic_DNA"/>
</dbReference>
<reference evidence="3" key="2">
    <citation type="submission" date="2016-10" db="EMBL/GenBank/DDBJ databases">
        <authorList>
            <person name="de Groot N.N."/>
        </authorList>
    </citation>
    <scope>NUCLEOTIDE SEQUENCE [LARGE SCALE GENOMIC DNA]</scope>
    <source>
        <strain evidence="3">DSM 17908</strain>
    </source>
</reference>
<dbReference type="RefSeq" id="WP_244590573.1">
    <property type="nucleotide sequence ID" value="NZ_CAWNQB010000012.1"/>
</dbReference>
<evidence type="ECO:0000313" key="4">
    <source>
        <dbReference type="Proteomes" id="UP000198919"/>
    </source>
</evidence>
<accession>A0A1I3LP83</accession>
<dbReference type="EMBL" id="FORG01000004">
    <property type="protein sequence ID" value="SFI86296.1"/>
    <property type="molecule type" value="Genomic_DNA"/>
</dbReference>
<protein>
    <submittedName>
        <fullName evidence="2">Endoribonuclease symE</fullName>
    </submittedName>
    <submittedName>
        <fullName evidence="3">Toxic protein SymE</fullName>
    </submittedName>
</protein>
<evidence type="ECO:0000313" key="5">
    <source>
        <dbReference type="Proteomes" id="UP000224607"/>
    </source>
</evidence>
<reference evidence="4" key="1">
    <citation type="submission" date="2016-10" db="EMBL/GenBank/DDBJ databases">
        <authorList>
            <person name="Varghese N."/>
            <person name="Submissions S."/>
        </authorList>
    </citation>
    <scope>NUCLEOTIDE SEQUENCE [LARGE SCALE GENOMIC DNA]</scope>
    <source>
        <strain evidence="4">DSM 17908</strain>
    </source>
</reference>
<evidence type="ECO:0000256" key="1">
    <source>
        <dbReference type="SAM" id="MobiDB-lite"/>
    </source>
</evidence>
<feature type="compositionally biased region" description="Polar residues" evidence="1">
    <location>
        <begin position="1"/>
        <end position="13"/>
    </location>
</feature>
<name>A0A1I3LP83_9GAMM</name>
<evidence type="ECO:0000313" key="3">
    <source>
        <dbReference type="EMBL" id="SFI86296.1"/>
    </source>
</evidence>
<keyword evidence="5" id="KW-1185">Reference proteome</keyword>